<reference evidence="2 3" key="1">
    <citation type="submission" date="2016-10" db="EMBL/GenBank/DDBJ databases">
        <authorList>
            <person name="de Groot N.N."/>
        </authorList>
    </citation>
    <scope>NUCLEOTIDE SEQUENCE [LARGE SCALE GENOMIC DNA]</scope>
    <source>
        <strain evidence="2 3">DSM 1736</strain>
    </source>
</reference>
<keyword evidence="3" id="KW-1185">Reference proteome</keyword>
<evidence type="ECO:0000313" key="2">
    <source>
        <dbReference type="EMBL" id="SDL86141.1"/>
    </source>
</evidence>
<dbReference type="EMBL" id="FNHB01000001">
    <property type="protein sequence ID" value="SDL86141.1"/>
    <property type="molecule type" value="Genomic_DNA"/>
</dbReference>
<dbReference type="Pfam" id="PF00148">
    <property type="entry name" value="Oxidored_nitro"/>
    <property type="match status" value="1"/>
</dbReference>
<dbReference type="PANTHER" id="PTHR42846">
    <property type="entry name" value="NI-SIROHYDROCHLORIN A,C-DIAMIDE REDUCTIVE CYCLASE COMPLEX, COMPONENT CFBD"/>
    <property type="match status" value="1"/>
</dbReference>
<accession>A0A1G9NIC4</accession>
<protein>
    <submittedName>
        <fullName evidence="2">Nitrogenase molybdenum-iron protein, alpha and beta chains</fullName>
    </submittedName>
</protein>
<dbReference type="SUPFAM" id="SSF53807">
    <property type="entry name" value="Helical backbone' metal receptor"/>
    <property type="match status" value="1"/>
</dbReference>
<dbReference type="RefSeq" id="WP_092069112.1">
    <property type="nucleotide sequence ID" value="NZ_FNHB01000001.1"/>
</dbReference>
<evidence type="ECO:0000313" key="3">
    <source>
        <dbReference type="Proteomes" id="UP000214880"/>
    </source>
</evidence>
<feature type="domain" description="Nitrogenase/oxidoreductase component 1" evidence="1">
    <location>
        <begin position="14"/>
        <end position="404"/>
    </location>
</feature>
<proteinExistence type="predicted"/>
<dbReference type="STRING" id="146817.SAMN04488502_1011022"/>
<dbReference type="Gene3D" id="3.40.50.1980">
    <property type="entry name" value="Nitrogenase molybdenum iron protein domain"/>
    <property type="match status" value="2"/>
</dbReference>
<dbReference type="Proteomes" id="UP000214880">
    <property type="component" value="Unassembled WGS sequence"/>
</dbReference>
<dbReference type="AlphaFoldDB" id="A0A1G9NIC4"/>
<gene>
    <name evidence="2" type="ORF">SAMN04488502_1011022</name>
</gene>
<evidence type="ECO:0000259" key="1">
    <source>
        <dbReference type="Pfam" id="PF00148"/>
    </source>
</evidence>
<sequence>MGLHKFKPIPSGRMGMLWTLASIRNAALLEFGCMGHMHYGRVFLNRAGVVDACKLYSTHIDETDIALGGTERLSRAVADIACRDKPRVLFLLPSAVPEIIGTDIPALCKELQPDYPDMRLLPFRNVGFDINQHRGIQETLLHLVKTLPQNVPKTPLPTFNLIGSCADLFRFQADAGEIVRILEGTFRLKPLCVLTSDTSVEQIEQLGGAHVNLVFRREGVPAAEQLQQRFGTPYLLARPYGIQGTCEWIEQLAQITGIMPDRSYVNGQRDEAQRLISPARPLFRPGRNQSENRRLSVGGHADVVRGILSFACGELSLPQGRCWCDSPAMAAEDIPYFTEEQWTQAVQGQEKGLLMASGEVLAWAGRNEELQIANPDIKLRLNPYEPPFVGFRGAIHLASLWVNEALRQQ</sequence>
<dbReference type="GO" id="GO:0016491">
    <property type="term" value="F:oxidoreductase activity"/>
    <property type="evidence" value="ECO:0007669"/>
    <property type="project" value="InterPro"/>
</dbReference>
<dbReference type="InterPro" id="IPR000510">
    <property type="entry name" value="Nase/OxRdtase_comp1"/>
</dbReference>
<organism evidence="2 3">
    <name type="scientific">Dendrosporobacter quercicolus</name>
    <dbReference type="NCBI Taxonomy" id="146817"/>
    <lineage>
        <taxon>Bacteria</taxon>
        <taxon>Bacillati</taxon>
        <taxon>Bacillota</taxon>
        <taxon>Negativicutes</taxon>
        <taxon>Selenomonadales</taxon>
        <taxon>Sporomusaceae</taxon>
        <taxon>Dendrosporobacter</taxon>
    </lineage>
</organism>
<dbReference type="PANTHER" id="PTHR42846:SF1">
    <property type="entry name" value="NI-SIROHYDROCHLORIN A,C-DIAMIDE REDUCTIVE CYCLASE COMPLEX, COMPONENT CFBD"/>
    <property type="match status" value="1"/>
</dbReference>
<name>A0A1G9NIC4_9FIRM</name>
<dbReference type="OrthoDB" id="3199475at2"/>
<dbReference type="InterPro" id="IPR052673">
    <property type="entry name" value="Ni-siroh_cyclase_CfbD"/>
</dbReference>